<dbReference type="Gene3D" id="2.60.120.380">
    <property type="match status" value="1"/>
</dbReference>
<feature type="chain" id="PRO_5032658212" description="Peptidase C-terminal archaeal/bacterial domain-containing protein" evidence="2">
    <location>
        <begin position="23"/>
        <end position="227"/>
    </location>
</feature>
<evidence type="ECO:0000313" key="3">
    <source>
        <dbReference type="EMBL" id="MBB4010915.1"/>
    </source>
</evidence>
<proteinExistence type="predicted"/>
<evidence type="ECO:0000313" key="4">
    <source>
        <dbReference type="Proteomes" id="UP000561045"/>
    </source>
</evidence>
<evidence type="ECO:0000256" key="1">
    <source>
        <dbReference type="SAM" id="MobiDB-lite"/>
    </source>
</evidence>
<organism evidence="3 4">
    <name type="scientific">Niveibacterium umoris</name>
    <dbReference type="NCBI Taxonomy" id="1193620"/>
    <lineage>
        <taxon>Bacteria</taxon>
        <taxon>Pseudomonadati</taxon>
        <taxon>Pseudomonadota</taxon>
        <taxon>Betaproteobacteria</taxon>
        <taxon>Rhodocyclales</taxon>
        <taxon>Rhodocyclaceae</taxon>
        <taxon>Niveibacterium</taxon>
    </lineage>
</organism>
<keyword evidence="4" id="KW-1185">Reference proteome</keyword>
<protein>
    <recommendedName>
        <fullName evidence="5">Peptidase C-terminal archaeal/bacterial domain-containing protein</fullName>
    </recommendedName>
</protein>
<comment type="caution">
    <text evidence="3">The sequence shown here is derived from an EMBL/GenBank/DDBJ whole genome shotgun (WGS) entry which is preliminary data.</text>
</comment>
<feature type="region of interest" description="Disordered" evidence="1">
    <location>
        <begin position="79"/>
        <end position="100"/>
    </location>
</feature>
<sequence>MTISRKLVIAALSCCFAVTAMAASQKKPNLNSAKAAPTPATAAVDKIATAHALVRYGNANGDPLALITAAKIIKEAGTVESPAKRTGGKPGADKGRPDGYSPDVILAHARELAAGRPDIIALADDVAKTGSRGRDRGPGRIHTVVGSGEVDSFDVVFTGGEPARILVSGDGDSDLDLYVYDENGNLICKDDDNSDDMVCGFTPAWTGKFNVRVRNRGIANEYVLITN</sequence>
<evidence type="ECO:0008006" key="5">
    <source>
        <dbReference type="Google" id="ProtNLM"/>
    </source>
</evidence>
<feature type="signal peptide" evidence="2">
    <location>
        <begin position="1"/>
        <end position="22"/>
    </location>
</feature>
<keyword evidence="2" id="KW-0732">Signal</keyword>
<dbReference type="EMBL" id="JACIET010000001">
    <property type="protein sequence ID" value="MBB4010915.1"/>
    <property type="molecule type" value="Genomic_DNA"/>
</dbReference>
<gene>
    <name evidence="3" type="ORF">GGR36_000223</name>
</gene>
<dbReference type="RefSeq" id="WP_183630970.1">
    <property type="nucleotide sequence ID" value="NZ_BAABLE010000011.1"/>
</dbReference>
<reference evidence="3 4" key="1">
    <citation type="submission" date="2020-08" db="EMBL/GenBank/DDBJ databases">
        <title>Genomic Encyclopedia of Type Strains, Phase IV (KMG-IV): sequencing the most valuable type-strain genomes for metagenomic binning, comparative biology and taxonomic classification.</title>
        <authorList>
            <person name="Goeker M."/>
        </authorList>
    </citation>
    <scope>NUCLEOTIDE SEQUENCE [LARGE SCALE GENOMIC DNA]</scope>
    <source>
        <strain evidence="3 4">DSM 106739</strain>
    </source>
</reference>
<dbReference type="AlphaFoldDB" id="A0A840BCV7"/>
<dbReference type="Proteomes" id="UP000561045">
    <property type="component" value="Unassembled WGS sequence"/>
</dbReference>
<name>A0A840BCV7_9RHOO</name>
<evidence type="ECO:0000256" key="2">
    <source>
        <dbReference type="SAM" id="SignalP"/>
    </source>
</evidence>
<accession>A0A840BCV7</accession>